<keyword evidence="5 6" id="KW-0472">Membrane</keyword>
<dbReference type="RefSeq" id="WP_345209521.1">
    <property type="nucleotide sequence ID" value="NZ_BAABFT010000001.1"/>
</dbReference>
<feature type="transmembrane region" description="Helical" evidence="6">
    <location>
        <begin position="283"/>
        <end position="304"/>
    </location>
</feature>
<evidence type="ECO:0000259" key="7">
    <source>
        <dbReference type="Pfam" id="PF02687"/>
    </source>
</evidence>
<feature type="transmembrane region" description="Helical" evidence="6">
    <location>
        <begin position="21"/>
        <end position="41"/>
    </location>
</feature>
<reference evidence="10" key="1">
    <citation type="journal article" date="2019" name="Int. J. Syst. Evol. Microbiol.">
        <title>The Global Catalogue of Microorganisms (GCM) 10K type strain sequencing project: providing services to taxonomists for standard genome sequencing and annotation.</title>
        <authorList>
            <consortium name="The Broad Institute Genomics Platform"/>
            <consortium name="The Broad Institute Genome Sequencing Center for Infectious Disease"/>
            <person name="Wu L."/>
            <person name="Ma J."/>
        </authorList>
    </citation>
    <scope>NUCLEOTIDE SEQUENCE [LARGE SCALE GENOMIC DNA]</scope>
    <source>
        <strain evidence="10">JCM 17705</strain>
    </source>
</reference>
<keyword evidence="3 6" id="KW-0812">Transmembrane</keyword>
<feature type="transmembrane region" description="Helical" evidence="6">
    <location>
        <begin position="418"/>
        <end position="441"/>
    </location>
</feature>
<dbReference type="Pfam" id="PF02687">
    <property type="entry name" value="FtsX"/>
    <property type="match status" value="2"/>
</dbReference>
<comment type="subcellular location">
    <subcellularLocation>
        <location evidence="1">Cell membrane</location>
        <topology evidence="1">Multi-pass membrane protein</topology>
    </subcellularLocation>
</comment>
<feature type="transmembrane region" description="Helical" evidence="6">
    <location>
        <begin position="325"/>
        <end position="354"/>
    </location>
</feature>
<evidence type="ECO:0000256" key="3">
    <source>
        <dbReference type="ARBA" id="ARBA00022692"/>
    </source>
</evidence>
<gene>
    <name evidence="9" type="ORF">GCM10023149_06170</name>
</gene>
<feature type="domain" description="ABC3 transporter permease C-terminal" evidence="7">
    <location>
        <begin position="285"/>
        <end position="401"/>
    </location>
</feature>
<evidence type="ECO:0000313" key="9">
    <source>
        <dbReference type="EMBL" id="GAA4311240.1"/>
    </source>
</evidence>
<keyword evidence="10" id="KW-1185">Reference proteome</keyword>
<evidence type="ECO:0000256" key="1">
    <source>
        <dbReference type="ARBA" id="ARBA00004651"/>
    </source>
</evidence>
<protein>
    <submittedName>
        <fullName evidence="9">ABC transporter permease</fullName>
    </submittedName>
</protein>
<evidence type="ECO:0000256" key="2">
    <source>
        <dbReference type="ARBA" id="ARBA00022475"/>
    </source>
</evidence>
<evidence type="ECO:0000256" key="4">
    <source>
        <dbReference type="ARBA" id="ARBA00022989"/>
    </source>
</evidence>
<comment type="caution">
    <text evidence="9">The sequence shown here is derived from an EMBL/GenBank/DDBJ whole genome shotgun (WGS) entry which is preliminary data.</text>
</comment>
<feature type="transmembrane region" description="Helical" evidence="6">
    <location>
        <begin position="374"/>
        <end position="397"/>
    </location>
</feature>
<dbReference type="Proteomes" id="UP001500582">
    <property type="component" value="Unassembled WGS sequence"/>
</dbReference>
<dbReference type="InterPro" id="IPR050250">
    <property type="entry name" value="Macrolide_Exporter_MacB"/>
</dbReference>
<dbReference type="PANTHER" id="PTHR30572">
    <property type="entry name" value="MEMBRANE COMPONENT OF TRANSPORTER-RELATED"/>
    <property type="match status" value="1"/>
</dbReference>
<dbReference type="EMBL" id="BAABFT010000001">
    <property type="protein sequence ID" value="GAA4311240.1"/>
    <property type="molecule type" value="Genomic_DNA"/>
</dbReference>
<evidence type="ECO:0000256" key="5">
    <source>
        <dbReference type="ARBA" id="ARBA00023136"/>
    </source>
</evidence>
<name>A0ABP8FUD9_9SPHI</name>
<organism evidence="9 10">
    <name type="scientific">Mucilaginibacter gynuensis</name>
    <dbReference type="NCBI Taxonomy" id="1302236"/>
    <lineage>
        <taxon>Bacteria</taxon>
        <taxon>Pseudomonadati</taxon>
        <taxon>Bacteroidota</taxon>
        <taxon>Sphingobacteriia</taxon>
        <taxon>Sphingobacteriales</taxon>
        <taxon>Sphingobacteriaceae</taxon>
        <taxon>Mucilaginibacter</taxon>
    </lineage>
</organism>
<sequence>MIRNYLKTAWRNLLKNKFYSAINIVGLTAGLAIGILILLWVQDELSFDSFHKQTKNIYRLELFGGTGASRQIWSIDVAPIGPLAKQQLPDVQEQVRITRNYLYSMYKYQDKVFGDQQNLFVDASFFSVFDYPLIKGNAAKPFTDDNSVIITQKTAKKYFGDEDPIGKVIVADNKVNFTVSGLIKDFPPNSSMQCDMIMPMGHKMKDLLSRNVDVNNDFSNFEYETYFLLKPGVSTAALAKKLFDIHIKHKADDTDVEYLLLPLEKMHLYNADGSNRGVQTVRIFIIVAMLILVIACINYVNLSTARSMLRSKEISMRKIIGASKWHLFMQFIVETALLFSVAAVCALGLIYVLMPVFNQLSGKQLVFNLRDYHIWMIILATITGTLAASSIYPALLLSSFEPLKALKGKITAGIGDALFRKVLVVTQFSFSIMLIIGTIVITRQLSYIHSKDLGYDKSHVFGFWMRDMDKHYDAVRAELLKQPGVVNVTRSSSNIVNLGNISGDNSWDGKAPGQTFIVHPMAVDKDFISFFKMKMVQGSSFTGAVSDSTHFILNEAAVKEIGMKNPVGKRFRQWKTEGTIIGVVKDFHFASMREKIAPAIFCYRPDLFATIYVKTTGKDAPKAINEAQAQFKQYNGEYPFGYAFMDEIFDNLYKGEQRQGTLFNYLSAIAIVISCLGLLGLAAYTAQIRTREIGVRKILGASVNGIVGLLAKDFIKLVFIAILIATPIAWYAMSQWLQNFTYRIQVEWWVFVLAGFLAVLIAFITIGFQSVKAALANPVKSLRSE</sequence>
<keyword evidence="4 6" id="KW-1133">Transmembrane helix</keyword>
<evidence type="ECO:0000313" key="10">
    <source>
        <dbReference type="Proteomes" id="UP001500582"/>
    </source>
</evidence>
<dbReference type="PANTHER" id="PTHR30572:SF18">
    <property type="entry name" value="ABC-TYPE MACROLIDE FAMILY EXPORT SYSTEM PERMEASE COMPONENT 2"/>
    <property type="match status" value="1"/>
</dbReference>
<accession>A0ABP8FUD9</accession>
<feature type="transmembrane region" description="Helical" evidence="6">
    <location>
        <begin position="662"/>
        <end position="686"/>
    </location>
</feature>
<feature type="domain" description="MacB-like periplasmic core" evidence="8">
    <location>
        <begin position="20"/>
        <end position="242"/>
    </location>
</feature>
<feature type="domain" description="ABC3 transporter permease C-terminal" evidence="7">
    <location>
        <begin position="666"/>
        <end position="774"/>
    </location>
</feature>
<proteinExistence type="predicted"/>
<feature type="transmembrane region" description="Helical" evidence="6">
    <location>
        <begin position="748"/>
        <end position="768"/>
    </location>
</feature>
<dbReference type="Pfam" id="PF12704">
    <property type="entry name" value="MacB_PCD"/>
    <property type="match status" value="2"/>
</dbReference>
<dbReference type="InterPro" id="IPR003838">
    <property type="entry name" value="ABC3_permease_C"/>
</dbReference>
<feature type="transmembrane region" description="Helical" evidence="6">
    <location>
        <begin position="714"/>
        <end position="733"/>
    </location>
</feature>
<dbReference type="InterPro" id="IPR025857">
    <property type="entry name" value="MacB_PCD"/>
</dbReference>
<keyword evidence="2" id="KW-1003">Cell membrane</keyword>
<evidence type="ECO:0000259" key="8">
    <source>
        <dbReference type="Pfam" id="PF12704"/>
    </source>
</evidence>
<evidence type="ECO:0000256" key="6">
    <source>
        <dbReference type="SAM" id="Phobius"/>
    </source>
</evidence>
<feature type="domain" description="MacB-like periplasmic core" evidence="8">
    <location>
        <begin position="469"/>
        <end position="626"/>
    </location>
</feature>